<proteinExistence type="predicted"/>
<reference evidence="2" key="1">
    <citation type="submission" date="2014-09" db="EMBL/GenBank/DDBJ databases">
        <authorList>
            <person name="Magalhaes I.L.F."/>
            <person name="Oliveira U."/>
            <person name="Santos F.R."/>
            <person name="Vidigal T.H.D.A."/>
            <person name="Brescovit A.D."/>
            <person name="Santos A.J."/>
        </authorList>
    </citation>
    <scope>NUCLEOTIDE SEQUENCE</scope>
    <source>
        <tissue evidence="2">Shoot tissue taken approximately 20 cm above the soil surface</tissue>
    </source>
</reference>
<evidence type="ECO:0000256" key="1">
    <source>
        <dbReference type="SAM" id="MobiDB-lite"/>
    </source>
</evidence>
<dbReference type="AlphaFoldDB" id="A0A0A9C420"/>
<feature type="region of interest" description="Disordered" evidence="1">
    <location>
        <begin position="1"/>
        <end position="33"/>
    </location>
</feature>
<evidence type="ECO:0000313" key="2">
    <source>
        <dbReference type="EMBL" id="JAD69183.1"/>
    </source>
</evidence>
<reference evidence="2" key="2">
    <citation type="journal article" date="2015" name="Data Brief">
        <title>Shoot transcriptome of the giant reed, Arundo donax.</title>
        <authorList>
            <person name="Barrero R.A."/>
            <person name="Guerrero F.D."/>
            <person name="Moolhuijzen P."/>
            <person name="Goolsby J.A."/>
            <person name="Tidwell J."/>
            <person name="Bellgard S.E."/>
            <person name="Bellgard M.I."/>
        </authorList>
    </citation>
    <scope>NUCLEOTIDE SEQUENCE</scope>
    <source>
        <tissue evidence="2">Shoot tissue taken approximately 20 cm above the soil surface</tissue>
    </source>
</reference>
<accession>A0A0A9C420</accession>
<name>A0A0A9C420_ARUDO</name>
<dbReference type="EMBL" id="GBRH01228712">
    <property type="protein sequence ID" value="JAD69183.1"/>
    <property type="molecule type" value="Transcribed_RNA"/>
</dbReference>
<protein>
    <submittedName>
        <fullName evidence="2">Uncharacterized protein</fullName>
    </submittedName>
</protein>
<sequence length="33" mass="3651">MGHRFCRGNGSGGGRRISDRRKGSGRRSILCLF</sequence>
<organism evidence="2">
    <name type="scientific">Arundo donax</name>
    <name type="common">Giant reed</name>
    <name type="synonym">Donax arundinaceus</name>
    <dbReference type="NCBI Taxonomy" id="35708"/>
    <lineage>
        <taxon>Eukaryota</taxon>
        <taxon>Viridiplantae</taxon>
        <taxon>Streptophyta</taxon>
        <taxon>Embryophyta</taxon>
        <taxon>Tracheophyta</taxon>
        <taxon>Spermatophyta</taxon>
        <taxon>Magnoliopsida</taxon>
        <taxon>Liliopsida</taxon>
        <taxon>Poales</taxon>
        <taxon>Poaceae</taxon>
        <taxon>PACMAD clade</taxon>
        <taxon>Arundinoideae</taxon>
        <taxon>Arundineae</taxon>
        <taxon>Arundo</taxon>
    </lineage>
</organism>